<dbReference type="AlphaFoldDB" id="A0A1R1LNB7"/>
<keyword evidence="6 10" id="KW-0812">Transmembrane</keyword>
<feature type="transmembrane region" description="Helical" evidence="10">
    <location>
        <begin position="183"/>
        <end position="208"/>
    </location>
</feature>
<keyword evidence="7" id="KW-0256">Endoplasmic reticulum</keyword>
<evidence type="ECO:0000256" key="6">
    <source>
        <dbReference type="ARBA" id="ARBA00022692"/>
    </source>
</evidence>
<dbReference type="GO" id="GO:0004376">
    <property type="term" value="F:GPI mannosyltransferase activity"/>
    <property type="evidence" value="ECO:0007669"/>
    <property type="project" value="InterPro"/>
</dbReference>
<feature type="transmembrane region" description="Helical" evidence="10">
    <location>
        <begin position="229"/>
        <end position="249"/>
    </location>
</feature>
<evidence type="ECO:0000256" key="5">
    <source>
        <dbReference type="ARBA" id="ARBA00022679"/>
    </source>
</evidence>
<dbReference type="Proteomes" id="UP000187085">
    <property type="component" value="Unassembled WGS sequence"/>
</dbReference>
<keyword evidence="9 10" id="KW-0472">Membrane</keyword>
<feature type="transmembrane region" description="Helical" evidence="10">
    <location>
        <begin position="310"/>
        <end position="329"/>
    </location>
</feature>
<proteinExistence type="predicted"/>
<feature type="transmembrane region" description="Helical" evidence="10">
    <location>
        <begin position="12"/>
        <end position="37"/>
    </location>
</feature>
<evidence type="ECO:0000313" key="11">
    <source>
        <dbReference type="EMBL" id="OMH29029.1"/>
    </source>
</evidence>
<keyword evidence="5" id="KW-0808">Transferase</keyword>
<evidence type="ECO:0000256" key="2">
    <source>
        <dbReference type="ARBA" id="ARBA00004687"/>
    </source>
</evidence>
<feature type="transmembrane region" description="Helical" evidence="10">
    <location>
        <begin position="360"/>
        <end position="378"/>
    </location>
</feature>
<feature type="transmembrane region" description="Helical" evidence="10">
    <location>
        <begin position="280"/>
        <end position="303"/>
    </location>
</feature>
<dbReference type="GO" id="GO:0006506">
    <property type="term" value="P:GPI anchor biosynthetic process"/>
    <property type="evidence" value="ECO:0007669"/>
    <property type="project" value="UniProtKB-KW"/>
</dbReference>
<name>A0A1R1LNB7_9MICC</name>
<feature type="transmembrane region" description="Helical" evidence="10">
    <location>
        <begin position="335"/>
        <end position="353"/>
    </location>
</feature>
<dbReference type="PANTHER" id="PTHR12468:SF2">
    <property type="entry name" value="GPI MANNOSYLTRANSFERASE 2"/>
    <property type="match status" value="1"/>
</dbReference>
<dbReference type="GO" id="GO:0031501">
    <property type="term" value="C:mannosyltransferase complex"/>
    <property type="evidence" value="ECO:0007669"/>
    <property type="project" value="TreeGrafter"/>
</dbReference>
<dbReference type="GO" id="GO:0000009">
    <property type="term" value="F:alpha-1,6-mannosyltransferase activity"/>
    <property type="evidence" value="ECO:0007669"/>
    <property type="project" value="InterPro"/>
</dbReference>
<reference evidence="11 12" key="1">
    <citation type="submission" date="2016-12" db="EMBL/GenBank/DDBJ databases">
        <title>Draft genome of Tersicoccus phoenicis 1P05MA.</title>
        <authorList>
            <person name="Nakajima Y."/>
            <person name="Yoshizawa S."/>
            <person name="Nakamura K."/>
            <person name="Ogura Y."/>
            <person name="Hayashi T."/>
            <person name="Kogure K."/>
        </authorList>
    </citation>
    <scope>NUCLEOTIDE SEQUENCE [LARGE SCALE GENOMIC DNA]</scope>
    <source>
        <strain evidence="11 12">1p05MA</strain>
    </source>
</reference>
<accession>A0A1R1LNB7</accession>
<organism evidence="11 12">
    <name type="scientific">Tersicoccus phoenicis</name>
    <dbReference type="NCBI Taxonomy" id="554083"/>
    <lineage>
        <taxon>Bacteria</taxon>
        <taxon>Bacillati</taxon>
        <taxon>Actinomycetota</taxon>
        <taxon>Actinomycetes</taxon>
        <taxon>Micrococcales</taxon>
        <taxon>Micrococcaceae</taxon>
        <taxon>Tersicoccus</taxon>
    </lineage>
</organism>
<keyword evidence="4" id="KW-0328">Glycosyltransferase</keyword>
<feature type="transmembrane region" description="Helical" evidence="10">
    <location>
        <begin position="108"/>
        <end position="130"/>
    </location>
</feature>
<dbReference type="OrthoDB" id="151635at2"/>
<evidence type="ECO:0000256" key="10">
    <source>
        <dbReference type="SAM" id="Phobius"/>
    </source>
</evidence>
<evidence type="ECO:0000256" key="1">
    <source>
        <dbReference type="ARBA" id="ARBA00004477"/>
    </source>
</evidence>
<keyword evidence="3" id="KW-0337">GPI-anchor biosynthesis</keyword>
<gene>
    <name evidence="11" type="ORF">BKD30_01320</name>
</gene>
<evidence type="ECO:0008006" key="13">
    <source>
        <dbReference type="Google" id="ProtNLM"/>
    </source>
</evidence>
<protein>
    <recommendedName>
        <fullName evidence="13">Glycosyltransferase RgtA/B/C/D-like domain-containing protein</fullName>
    </recommendedName>
</protein>
<comment type="subcellular location">
    <subcellularLocation>
        <location evidence="1">Endoplasmic reticulum membrane</location>
        <topology evidence="1">Multi-pass membrane protein</topology>
    </subcellularLocation>
</comment>
<comment type="pathway">
    <text evidence="2">Glycolipid biosynthesis; glycosylphosphatidylinositol-anchor biosynthesis.</text>
</comment>
<keyword evidence="12" id="KW-1185">Reference proteome</keyword>
<evidence type="ECO:0000256" key="3">
    <source>
        <dbReference type="ARBA" id="ARBA00022502"/>
    </source>
</evidence>
<feature type="transmembrane region" description="Helical" evidence="10">
    <location>
        <begin position="142"/>
        <end position="163"/>
    </location>
</feature>
<evidence type="ECO:0000313" key="12">
    <source>
        <dbReference type="Proteomes" id="UP000187085"/>
    </source>
</evidence>
<dbReference type="PANTHER" id="PTHR12468">
    <property type="entry name" value="GPI MANNOSYLTRANSFERASE 2"/>
    <property type="match status" value="1"/>
</dbReference>
<dbReference type="GO" id="GO:0016020">
    <property type="term" value="C:membrane"/>
    <property type="evidence" value="ECO:0007669"/>
    <property type="project" value="GOC"/>
</dbReference>
<dbReference type="InterPro" id="IPR007315">
    <property type="entry name" value="PIG-V/Gpi18"/>
</dbReference>
<evidence type="ECO:0000256" key="8">
    <source>
        <dbReference type="ARBA" id="ARBA00022989"/>
    </source>
</evidence>
<evidence type="ECO:0000256" key="9">
    <source>
        <dbReference type="ARBA" id="ARBA00023136"/>
    </source>
</evidence>
<sequence length="391" mass="42461">MTGRARAVVGRWPWWLQVGLVYALSRLVTAGVFLAVARQQGANPWGPAQPGYGPFINFWDSAWYQRIFDQGYPSAIPRNPDGSAQANPWAFYAVFPFLVRGLAAVTGLGWTTLASTVAVVAGLGAVLVIHRLFRLVAGPGDSLAAVALICLFPVSAVLQIPYAESLHLLLLAAGLYLLARHRYLAAAPVVVAMCLTRPAGLPFALLVAVHLLLRWRSGDFPWAERVRGLVLLAVATAGGWAWPVIAWLVTGEVRAYTDTETAWRGGGLVLFAPWFDTGRWLFGPVFGPVTVVTVGVVVAAALLSRPVRRLGTDLQGWCLCYALYLAAVLQPQTSTFRLLLPLFPLALAAVFVSRSRAYRITLGVAFFALQIVWVAWLWRFSELPGGGDYPP</sequence>
<dbReference type="STRING" id="554083.BKD30_01320"/>
<dbReference type="EMBL" id="MRDE01000007">
    <property type="protein sequence ID" value="OMH29029.1"/>
    <property type="molecule type" value="Genomic_DNA"/>
</dbReference>
<evidence type="ECO:0000256" key="4">
    <source>
        <dbReference type="ARBA" id="ARBA00022676"/>
    </source>
</evidence>
<keyword evidence="8 10" id="KW-1133">Transmembrane helix</keyword>
<evidence type="ECO:0000256" key="7">
    <source>
        <dbReference type="ARBA" id="ARBA00022824"/>
    </source>
</evidence>
<comment type="caution">
    <text evidence="11">The sequence shown here is derived from an EMBL/GenBank/DDBJ whole genome shotgun (WGS) entry which is preliminary data.</text>
</comment>